<dbReference type="Proteomes" id="UP000002279">
    <property type="component" value="Chromosome 12"/>
</dbReference>
<dbReference type="GeneTree" id="ENSGT00390000010980"/>
<dbReference type="AlphaFoldDB" id="F6UC24"/>
<sequence>MPSEGKSDMDRIGLFSEMEYITVGDRYVSHYNRPFNEAASKKKQMLPGGTKVMSDLQPGYFEPHFIRTFEGEGYTNMNQLRRRYLLEETKKNLGKAFLPSSGEKKPSGLGSYYGTIGGPCPFFSGQAKVRDRYVAPGKNIYTNPGKKGTGYGYPNLTIGKQLSHSSDFYDASKDNLKKEREAHHSLLKGTAFKLNLYPKEYFDPNPYFLENPLPPLKKPEKTKRTGPPFKPTSPSKKPGGMKAGTFDPYPAHSNEPFGVKQLQTIKTKSGKIFHPPSGPKSRPISSIMATNIKKSLNAMNYKNANVISY</sequence>
<dbReference type="OMA" id="YMMEEAK"/>
<gene>
    <name evidence="7" type="primary">CFAP96</name>
</gene>
<dbReference type="eggNOG" id="ENOG502QVET">
    <property type="taxonomic scope" value="Eukaryota"/>
</dbReference>
<comment type="similarity">
    <text evidence="4">Belongs to the CFAP96 family.</text>
</comment>
<name>F6UC24_ORNAN</name>
<evidence type="ECO:0000256" key="4">
    <source>
        <dbReference type="ARBA" id="ARBA00035656"/>
    </source>
</evidence>
<dbReference type="OrthoDB" id="283553at2759"/>
<comment type="subcellular location">
    <subcellularLocation>
        <location evidence="1">Cytoplasm</location>
        <location evidence="1">Cytoskeleton</location>
        <location evidence="1">Microtubule organizing center</location>
        <location evidence="1">Centrosome</location>
    </subcellularLocation>
</comment>
<evidence type="ECO:0000256" key="1">
    <source>
        <dbReference type="ARBA" id="ARBA00004300"/>
    </source>
</evidence>
<evidence type="ECO:0000256" key="5">
    <source>
        <dbReference type="ARBA" id="ARBA00035693"/>
    </source>
</evidence>
<feature type="region of interest" description="Disordered" evidence="6">
    <location>
        <begin position="212"/>
        <end position="241"/>
    </location>
</feature>
<dbReference type="GO" id="GO:0005813">
    <property type="term" value="C:centrosome"/>
    <property type="evidence" value="ECO:0000318"/>
    <property type="project" value="GO_Central"/>
</dbReference>
<evidence type="ECO:0000256" key="2">
    <source>
        <dbReference type="ARBA" id="ARBA00022490"/>
    </source>
</evidence>
<dbReference type="GO" id="GO:0005881">
    <property type="term" value="C:cytoplasmic microtubule"/>
    <property type="evidence" value="ECO:0000318"/>
    <property type="project" value="GO_Central"/>
</dbReference>
<reference evidence="7 8" key="1">
    <citation type="journal article" date="2008" name="Nature">
        <title>Genome analysis of the platypus reveals unique signatures of evolution.</title>
        <authorList>
            <person name="Warren W.C."/>
            <person name="Hillier L.W."/>
            <person name="Marshall Graves J.A."/>
            <person name="Birney E."/>
            <person name="Ponting C.P."/>
            <person name="Grutzner F."/>
            <person name="Belov K."/>
            <person name="Miller W."/>
            <person name="Clarke L."/>
            <person name="Chinwalla A.T."/>
            <person name="Yang S.P."/>
            <person name="Heger A."/>
            <person name="Locke D.P."/>
            <person name="Miethke P."/>
            <person name="Waters P.D."/>
            <person name="Veyrunes F."/>
            <person name="Fulton L."/>
            <person name="Fulton B."/>
            <person name="Graves T."/>
            <person name="Wallis J."/>
            <person name="Puente X.S."/>
            <person name="Lopez-Otin C."/>
            <person name="Ordonez G.R."/>
            <person name="Eichler E.E."/>
            <person name="Chen L."/>
            <person name="Cheng Z."/>
            <person name="Deakin J.E."/>
            <person name="Alsop A."/>
            <person name="Thompson K."/>
            <person name="Kirby P."/>
            <person name="Papenfuss A.T."/>
            <person name="Wakefield M.J."/>
            <person name="Olender T."/>
            <person name="Lancet D."/>
            <person name="Huttley G.A."/>
            <person name="Smit A.F."/>
            <person name="Pask A."/>
            <person name="Temple-Smith P."/>
            <person name="Batzer M.A."/>
            <person name="Walker J.A."/>
            <person name="Konkel M.K."/>
            <person name="Harris R.S."/>
            <person name="Whittington C.M."/>
            <person name="Wong E.S."/>
            <person name="Gemmell N.J."/>
            <person name="Buschiazzo E."/>
            <person name="Vargas Jentzsch I.M."/>
            <person name="Merkel A."/>
            <person name="Schmitz J."/>
            <person name="Zemann A."/>
            <person name="Churakov G."/>
            <person name="Kriegs J.O."/>
            <person name="Brosius J."/>
            <person name="Murchison E.P."/>
            <person name="Sachidanandam R."/>
            <person name="Smith C."/>
            <person name="Hannon G.J."/>
            <person name="Tsend-Ayush E."/>
            <person name="McMillan D."/>
            <person name="Attenborough R."/>
            <person name="Rens W."/>
            <person name="Ferguson-Smith M."/>
            <person name="Lefevre C.M."/>
            <person name="Sharp J.A."/>
            <person name="Nicholas K.R."/>
            <person name="Ray D.A."/>
            <person name="Kube M."/>
            <person name="Reinhardt R."/>
            <person name="Pringle T.H."/>
            <person name="Taylor J."/>
            <person name="Jones R.C."/>
            <person name="Nixon B."/>
            <person name="Dacheux J.L."/>
            <person name="Niwa H."/>
            <person name="Sekita Y."/>
            <person name="Huang X."/>
            <person name="Stark A."/>
            <person name="Kheradpour P."/>
            <person name="Kellis M."/>
            <person name="Flicek P."/>
            <person name="Chen Y."/>
            <person name="Webber C."/>
            <person name="Hardison R."/>
            <person name="Nelson J."/>
            <person name="Hallsworth-Pepin K."/>
            <person name="Delehaunty K."/>
            <person name="Markovic C."/>
            <person name="Minx P."/>
            <person name="Feng Y."/>
            <person name="Kremitzki C."/>
            <person name="Mitreva M."/>
            <person name="Glasscock J."/>
            <person name="Wylie T."/>
            <person name="Wohldmann P."/>
            <person name="Thiru P."/>
            <person name="Nhan M.N."/>
            <person name="Pohl C.S."/>
            <person name="Smith S.M."/>
            <person name="Hou S."/>
            <person name="Nefedov M."/>
            <person name="de Jong P.J."/>
            <person name="Renfree M.B."/>
            <person name="Mardis E.R."/>
            <person name="Wilson R.K."/>
        </authorList>
    </citation>
    <scope>NUCLEOTIDE SEQUENCE [LARGE SCALE GENOMIC DNA]</scope>
    <source>
        <strain evidence="7 8">Glennie</strain>
    </source>
</reference>
<dbReference type="InterPro" id="IPR029358">
    <property type="entry name" value="CFAP96"/>
</dbReference>
<protein>
    <recommendedName>
        <fullName evidence="5">Cilia-and flagella-associated protein 96</fullName>
    </recommendedName>
</protein>
<dbReference type="FunCoup" id="F6UC24">
    <property type="interactions" value="96"/>
</dbReference>
<evidence type="ECO:0000256" key="3">
    <source>
        <dbReference type="ARBA" id="ARBA00023212"/>
    </source>
</evidence>
<evidence type="ECO:0000313" key="7">
    <source>
        <dbReference type="Ensembl" id="ENSOANP00000005377.2"/>
    </source>
</evidence>
<keyword evidence="8" id="KW-1185">Reference proteome</keyword>
<dbReference type="Pfam" id="PF15239">
    <property type="entry name" value="CFAP96-like"/>
    <property type="match status" value="1"/>
</dbReference>
<proteinExistence type="inferred from homology"/>
<dbReference type="InParanoid" id="F6UC24"/>
<evidence type="ECO:0000313" key="8">
    <source>
        <dbReference type="Proteomes" id="UP000002279"/>
    </source>
</evidence>
<accession>F6UC24</accession>
<organism evidence="7 8">
    <name type="scientific">Ornithorhynchus anatinus</name>
    <name type="common">Duckbill platypus</name>
    <dbReference type="NCBI Taxonomy" id="9258"/>
    <lineage>
        <taxon>Eukaryota</taxon>
        <taxon>Metazoa</taxon>
        <taxon>Chordata</taxon>
        <taxon>Craniata</taxon>
        <taxon>Vertebrata</taxon>
        <taxon>Euteleostomi</taxon>
        <taxon>Mammalia</taxon>
        <taxon>Monotremata</taxon>
        <taxon>Ornithorhynchidae</taxon>
        <taxon>Ornithorhynchus</taxon>
    </lineage>
</organism>
<keyword evidence="2" id="KW-0963">Cytoplasm</keyword>
<reference evidence="7" key="3">
    <citation type="submission" date="2025-09" db="UniProtKB">
        <authorList>
            <consortium name="Ensembl"/>
        </authorList>
    </citation>
    <scope>IDENTIFICATION</scope>
    <source>
        <strain evidence="7">Glennie</strain>
    </source>
</reference>
<dbReference type="HOGENOM" id="CLU_078899_0_0_1"/>
<dbReference type="STRING" id="9258.ENSOANP00000005377"/>
<dbReference type="Bgee" id="ENSOANG00000003387">
    <property type="expression patterns" value="Expressed in testis and 8 other cell types or tissues"/>
</dbReference>
<dbReference type="PANTHER" id="PTHR31144:SF1">
    <property type="entry name" value="UPF0602 PROTEIN C4ORF47"/>
    <property type="match status" value="1"/>
</dbReference>
<dbReference type="PANTHER" id="PTHR31144">
    <property type="entry name" value="UPF0602 PROTEIN C4ORF47"/>
    <property type="match status" value="1"/>
</dbReference>
<keyword evidence="3" id="KW-0206">Cytoskeleton</keyword>
<reference evidence="7" key="2">
    <citation type="submission" date="2025-08" db="UniProtKB">
        <authorList>
            <consortium name="Ensembl"/>
        </authorList>
    </citation>
    <scope>IDENTIFICATION</scope>
    <source>
        <strain evidence="7">Glennie</strain>
    </source>
</reference>
<evidence type="ECO:0000256" key="6">
    <source>
        <dbReference type="SAM" id="MobiDB-lite"/>
    </source>
</evidence>
<dbReference type="GO" id="GO:0097731">
    <property type="term" value="C:9+0 non-motile cilium"/>
    <property type="evidence" value="ECO:0007669"/>
    <property type="project" value="Ensembl"/>
</dbReference>
<dbReference type="Ensembl" id="ENSOANT00000005378.3">
    <property type="protein sequence ID" value="ENSOANP00000005377.2"/>
    <property type="gene ID" value="ENSOANG00000003387.3"/>
</dbReference>